<accession>A0A060JDY0</accession>
<dbReference type="PATRIC" id="fig|529884.3.peg.1232"/>
<dbReference type="Proteomes" id="UP000067708">
    <property type="component" value="Chromosome"/>
</dbReference>
<proteinExistence type="predicted"/>
<sequence length="870" mass="85994">MSKNLTRKGLVFGAVIALGSTVIAGTPALAANEVTLTPSAGTSYSLISGETFTLTAATGSLIPSSSYARLKTKVTNNSSIAYTTGATQTGQTFSAGTGSQTSSTASVVIEGSGATAASAAITLSVAATAAGNFSVQSWLDDNGNDLIDSGEFASETRTVTFVKAADVTATTAITAPVEGDTTVSATVKFNDINNEQLPAANVGAYFTKGDGTALAANTTSSVVRFNSAWSATDYFKFTTAAVNALAKDSAVKVQPLYKVTGLAATDAASTIASAATATVVARKAATIVASASVSTTAKDTGAGTADSLLNSSFAVKAVVKDGATTPAVVANQAVTAVISTNASLTTTAPAKTLTVNGTSYSSASALPGQGSVAKLALTTNASGEAVVNLTTVGYAAGETVTVSFTTENLTASQVVVTQRAATYTASVNSQASVASVADNGTASVAVAVYDQFGGAPADKYDVTATLTSSNQATTAATAAGSNSNVALVGGKATISLVENGTGNGTNVYDLKVQERLSGSQYGTTVVTAVPFTVKIVDATALVAGVVTSSTGTQNSTTKVYEVAGPVALSLNDVKNADTRKIVETAPTVTNNQALAGTVTTASSATQAAVAIAGAPVTLSGAGLQFYSGSVYAANSLTVATDASGAWAANVTSNKAGKQTITVTSGSASATITVVFAAAAADTGSVLKIDAPATIVPGRTLTVKATLVDKYGNPVAVPNTSATSPTTSLTYSGPGFTTSAITQTLDADGQSTFRVLLGAADEGSATITFTYDADGTTATIEKKTVTATVVIGAAAVASATAAVSGSTGKFYVSATNAAAKKVVVKVAGKFFSSFTGTAAKKTVALKAPKGKHKVTVFVGGKLVTTKTITVK</sequence>
<protein>
    <submittedName>
        <fullName evidence="1">Uncharacterized protein</fullName>
    </submittedName>
</protein>
<reference evidence="1 2" key="1">
    <citation type="journal article" date="2014" name="Int. J. Syst. Evol. Microbiol.">
        <title>Rhodoluna lacicola gen. nov., sp. nov., a planktonic freshwater bacterium with stream-lined genome.</title>
        <authorList>
            <person name="Hahn M."/>
            <person name="Schmidt J."/>
            <person name="Taipale S.J."/>
            <person name="Doolittle W.F."/>
            <person name="Koll U."/>
        </authorList>
    </citation>
    <scope>NUCLEOTIDE SEQUENCE [LARGE SCALE GENOMIC DNA]</scope>
    <source>
        <strain evidence="1 2">MWH-Ta8</strain>
    </source>
</reference>
<name>A0A060JDY0_9MICO</name>
<gene>
    <name evidence="1" type="ORF">Rhola_00012740</name>
</gene>
<dbReference type="RefSeq" id="WP_038503228.1">
    <property type="nucleotide sequence ID" value="NZ_CP007490.1"/>
</dbReference>
<dbReference type="AlphaFoldDB" id="A0A060JDY0"/>
<keyword evidence="2" id="KW-1185">Reference proteome</keyword>
<evidence type="ECO:0000313" key="1">
    <source>
        <dbReference type="EMBL" id="AIC48066.1"/>
    </source>
</evidence>
<evidence type="ECO:0000313" key="2">
    <source>
        <dbReference type="Proteomes" id="UP000067708"/>
    </source>
</evidence>
<dbReference type="HOGENOM" id="CLU_326217_0_0_11"/>
<organism evidence="1 2">
    <name type="scientific">Rhodoluna lacicola</name>
    <dbReference type="NCBI Taxonomy" id="529884"/>
    <lineage>
        <taxon>Bacteria</taxon>
        <taxon>Bacillati</taxon>
        <taxon>Actinomycetota</taxon>
        <taxon>Actinomycetes</taxon>
        <taxon>Micrococcales</taxon>
        <taxon>Microbacteriaceae</taxon>
        <taxon>Luna cluster</taxon>
        <taxon>Luna-1 subcluster</taxon>
        <taxon>Rhodoluna</taxon>
    </lineage>
</organism>
<dbReference type="OrthoDB" id="5132965at2"/>
<dbReference type="KEGG" id="rla:Rhola_00012740"/>
<dbReference type="EMBL" id="CP007490">
    <property type="protein sequence ID" value="AIC48066.1"/>
    <property type="molecule type" value="Genomic_DNA"/>
</dbReference>